<name>A0ABV3YYT6_9PSED</name>
<evidence type="ECO:0000313" key="3">
    <source>
        <dbReference type="Proteomes" id="UP001560296"/>
    </source>
</evidence>
<evidence type="ECO:0000313" key="2">
    <source>
        <dbReference type="EMBL" id="MEX6503943.1"/>
    </source>
</evidence>
<dbReference type="InterPro" id="IPR017946">
    <property type="entry name" value="PLC-like_Pdiesterase_TIM-brl"/>
</dbReference>
<dbReference type="PROSITE" id="PS51704">
    <property type="entry name" value="GP_PDE"/>
    <property type="match status" value="1"/>
</dbReference>
<evidence type="ECO:0000259" key="1">
    <source>
        <dbReference type="PROSITE" id="PS51704"/>
    </source>
</evidence>
<reference evidence="2 3" key="1">
    <citation type="submission" date="2024-07" db="EMBL/GenBank/DDBJ databases">
        <authorList>
            <person name="Li M."/>
        </authorList>
    </citation>
    <scope>NUCLEOTIDE SEQUENCE [LARGE SCALE GENOMIC DNA]</scope>
    <source>
        <strain evidence="2 3">25A3E</strain>
    </source>
</reference>
<accession>A0ABV3YYT6</accession>
<dbReference type="CDD" id="cd08561">
    <property type="entry name" value="GDPD_cytoplasmic_ScUgpQ2_like"/>
    <property type="match status" value="1"/>
</dbReference>
<dbReference type="PANTHER" id="PTHR46211:SF14">
    <property type="entry name" value="GLYCEROPHOSPHODIESTER PHOSPHODIESTERASE"/>
    <property type="match status" value="1"/>
</dbReference>
<protein>
    <submittedName>
        <fullName evidence="2">Glycerophosphodiester phosphodiesterase</fullName>
    </submittedName>
</protein>
<dbReference type="Pfam" id="PF03009">
    <property type="entry name" value="GDPD"/>
    <property type="match status" value="1"/>
</dbReference>
<organism evidence="2 3">
    <name type="scientific">Pseudomonas zhanjiangensis</name>
    <dbReference type="NCBI Taxonomy" id="3239015"/>
    <lineage>
        <taxon>Bacteria</taxon>
        <taxon>Pseudomonadati</taxon>
        <taxon>Pseudomonadota</taxon>
        <taxon>Gammaproteobacteria</taxon>
        <taxon>Pseudomonadales</taxon>
        <taxon>Pseudomonadaceae</taxon>
        <taxon>Pseudomonas</taxon>
    </lineage>
</organism>
<dbReference type="EMBL" id="JBFTEG010000017">
    <property type="protein sequence ID" value="MEX6503943.1"/>
    <property type="molecule type" value="Genomic_DNA"/>
</dbReference>
<dbReference type="SUPFAM" id="SSF51695">
    <property type="entry name" value="PLC-like phosphodiesterases"/>
    <property type="match status" value="1"/>
</dbReference>
<dbReference type="InterPro" id="IPR030395">
    <property type="entry name" value="GP_PDE_dom"/>
</dbReference>
<sequence>MLRFARFLLAPLLLIAIALLLSLTSRPAERPAVLAALGDRPLVIAHRGGRGLWPENSLFAFERASALGADMLEMDLHLSSDGELVVIHDATLERTTNGQGPVAALSLEQLQALDAGYRWSADGGESYPYRGQGIRIPTFAEVLQHFPDTPKVVEIKVADAGLEERLCEALTRSGQRDRVIVGSFHERSLKLFRQSCPGVATSAGPASVRLLVALDWLGLGSLLSPSYQALQIPERHNGLAIASASLLRTASGRGLNVQLWTINEQPAMRRVLDLGANALITDYPDRALQLLGRSTQIGALSNYPALTP</sequence>
<dbReference type="Gene3D" id="3.20.20.190">
    <property type="entry name" value="Phosphatidylinositol (PI) phosphodiesterase"/>
    <property type="match status" value="1"/>
</dbReference>
<proteinExistence type="predicted"/>
<dbReference type="RefSeq" id="WP_369288881.1">
    <property type="nucleotide sequence ID" value="NZ_JBFTEG010000017.1"/>
</dbReference>
<dbReference type="Proteomes" id="UP001560296">
    <property type="component" value="Unassembled WGS sequence"/>
</dbReference>
<dbReference type="PANTHER" id="PTHR46211">
    <property type="entry name" value="GLYCEROPHOSPHORYL DIESTER PHOSPHODIESTERASE"/>
    <property type="match status" value="1"/>
</dbReference>
<keyword evidence="3" id="KW-1185">Reference proteome</keyword>
<gene>
    <name evidence="2" type="ORF">AB5S05_17920</name>
</gene>
<feature type="domain" description="GP-PDE" evidence="1">
    <location>
        <begin position="41"/>
        <end position="291"/>
    </location>
</feature>
<comment type="caution">
    <text evidence="2">The sequence shown here is derived from an EMBL/GenBank/DDBJ whole genome shotgun (WGS) entry which is preliminary data.</text>
</comment>